<evidence type="ECO:0000313" key="2">
    <source>
        <dbReference type="Proteomes" id="UP000006281"/>
    </source>
</evidence>
<dbReference type="BioCyc" id="SESP1179773:BN6_RS21775-MONOMER"/>
<reference evidence="1 2" key="1">
    <citation type="journal article" date="2012" name="BMC Genomics">
        <title>Complete genome sequence of Saccharothrix espanaensis DSM 44229T and comparison to the other completely sequenced Pseudonocardiaceae.</title>
        <authorList>
            <person name="Strobel T."/>
            <person name="Al-Dilaimi A."/>
            <person name="Blom J."/>
            <person name="Gessner A."/>
            <person name="Kalinowski J."/>
            <person name="Luzhetska M."/>
            <person name="Puhler A."/>
            <person name="Szczepanowski R."/>
            <person name="Bechthold A."/>
            <person name="Ruckert C."/>
        </authorList>
    </citation>
    <scope>NUCLEOTIDE SEQUENCE [LARGE SCALE GENOMIC DNA]</scope>
    <source>
        <strain evidence="2">ATCC 51144 / DSM 44229 / JCM 9112 / NBRC 15066 / NRRL 15764</strain>
    </source>
</reference>
<accession>K0K2H1</accession>
<dbReference type="HOGENOM" id="CLU_1936603_0_0_11"/>
<gene>
    <name evidence="1" type="ordered locus">BN6_44970</name>
</gene>
<dbReference type="AlphaFoldDB" id="K0K2H1"/>
<proteinExistence type="predicted"/>
<evidence type="ECO:0000313" key="1">
    <source>
        <dbReference type="EMBL" id="CCH31777.1"/>
    </source>
</evidence>
<dbReference type="OrthoDB" id="882812at2"/>
<organism evidence="1 2">
    <name type="scientific">Saccharothrix espanaensis (strain ATCC 51144 / DSM 44229 / JCM 9112 / NBRC 15066 / NRRL 15764)</name>
    <dbReference type="NCBI Taxonomy" id="1179773"/>
    <lineage>
        <taxon>Bacteria</taxon>
        <taxon>Bacillati</taxon>
        <taxon>Actinomycetota</taxon>
        <taxon>Actinomycetes</taxon>
        <taxon>Pseudonocardiales</taxon>
        <taxon>Pseudonocardiaceae</taxon>
        <taxon>Saccharothrix</taxon>
    </lineage>
</organism>
<protein>
    <submittedName>
        <fullName evidence="1">Uncharacterized protein</fullName>
    </submittedName>
</protein>
<sequence>MTYDIAAFESADTDDDGWEAWYGDQHDYFDAHPGADVSVVSPKLQAFYRDLAVTVSAAERPEDGETSAEFDELVDTDPMAAIFTFGPRIVYGEHSHGQERQAVDLWLALAEKHGLAVALLGESNLPIHRF</sequence>
<name>K0K2H1_SACES</name>
<dbReference type="EMBL" id="HE804045">
    <property type="protein sequence ID" value="CCH31777.1"/>
    <property type="molecule type" value="Genomic_DNA"/>
</dbReference>
<dbReference type="KEGG" id="sesp:BN6_44970"/>
<dbReference type="PATRIC" id="fig|1179773.3.peg.4504"/>
<keyword evidence="2" id="KW-1185">Reference proteome</keyword>
<dbReference type="RefSeq" id="WP_015101889.1">
    <property type="nucleotide sequence ID" value="NC_019673.1"/>
</dbReference>
<dbReference type="Proteomes" id="UP000006281">
    <property type="component" value="Chromosome"/>
</dbReference>